<proteinExistence type="predicted"/>
<dbReference type="STRING" id="1121322.SAMN02745136_04342"/>
<dbReference type="PROSITE" id="PS51118">
    <property type="entry name" value="HTH_HXLR"/>
    <property type="match status" value="1"/>
</dbReference>
<dbReference type="CDD" id="cd00090">
    <property type="entry name" value="HTH_ARSR"/>
    <property type="match status" value="1"/>
</dbReference>
<dbReference type="RefSeq" id="WP_073279125.1">
    <property type="nucleotide sequence ID" value="NZ_FRAC01000026.1"/>
</dbReference>
<dbReference type="Pfam" id="PF01638">
    <property type="entry name" value="HxlR"/>
    <property type="match status" value="1"/>
</dbReference>
<organism evidence="5 6">
    <name type="scientific">Anaerocolumna jejuensis DSM 15929</name>
    <dbReference type="NCBI Taxonomy" id="1121322"/>
    <lineage>
        <taxon>Bacteria</taxon>
        <taxon>Bacillati</taxon>
        <taxon>Bacillota</taxon>
        <taxon>Clostridia</taxon>
        <taxon>Lachnospirales</taxon>
        <taxon>Lachnospiraceae</taxon>
        <taxon>Anaerocolumna</taxon>
    </lineage>
</organism>
<dbReference type="InterPro" id="IPR036390">
    <property type="entry name" value="WH_DNA-bd_sf"/>
</dbReference>
<gene>
    <name evidence="5" type="ORF">SAMN02745136_04342</name>
</gene>
<dbReference type="EMBL" id="FRAC01000026">
    <property type="protein sequence ID" value="SHL20201.1"/>
    <property type="molecule type" value="Genomic_DNA"/>
</dbReference>
<protein>
    <submittedName>
        <fullName evidence="5">Transcriptional regulator, HxlR family</fullName>
    </submittedName>
</protein>
<dbReference type="InterPro" id="IPR036388">
    <property type="entry name" value="WH-like_DNA-bd_sf"/>
</dbReference>
<dbReference type="AlphaFoldDB" id="A0A1M6YPE9"/>
<evidence type="ECO:0000256" key="2">
    <source>
        <dbReference type="ARBA" id="ARBA00023125"/>
    </source>
</evidence>
<evidence type="ECO:0000256" key="3">
    <source>
        <dbReference type="ARBA" id="ARBA00023163"/>
    </source>
</evidence>
<evidence type="ECO:0000313" key="5">
    <source>
        <dbReference type="EMBL" id="SHL20201.1"/>
    </source>
</evidence>
<keyword evidence="1" id="KW-0805">Transcription regulation</keyword>
<reference evidence="5 6" key="1">
    <citation type="submission" date="2016-11" db="EMBL/GenBank/DDBJ databases">
        <authorList>
            <person name="Jaros S."/>
            <person name="Januszkiewicz K."/>
            <person name="Wedrychowicz H."/>
        </authorList>
    </citation>
    <scope>NUCLEOTIDE SEQUENCE [LARGE SCALE GENOMIC DNA]</scope>
    <source>
        <strain evidence="5 6">DSM 15929</strain>
    </source>
</reference>
<accession>A0A1M6YPE9</accession>
<feature type="domain" description="HTH hxlR-type" evidence="4">
    <location>
        <begin position="14"/>
        <end position="112"/>
    </location>
</feature>
<name>A0A1M6YPE9_9FIRM</name>
<evidence type="ECO:0000259" key="4">
    <source>
        <dbReference type="PROSITE" id="PS51118"/>
    </source>
</evidence>
<evidence type="ECO:0000256" key="1">
    <source>
        <dbReference type="ARBA" id="ARBA00023015"/>
    </source>
</evidence>
<keyword evidence="6" id="KW-1185">Reference proteome</keyword>
<dbReference type="GO" id="GO:0003677">
    <property type="term" value="F:DNA binding"/>
    <property type="evidence" value="ECO:0007669"/>
    <property type="project" value="UniProtKB-KW"/>
</dbReference>
<dbReference type="OrthoDB" id="9791143at2"/>
<keyword evidence="2" id="KW-0238">DNA-binding</keyword>
<dbReference type="Gene3D" id="1.10.10.10">
    <property type="entry name" value="Winged helix-like DNA-binding domain superfamily/Winged helix DNA-binding domain"/>
    <property type="match status" value="1"/>
</dbReference>
<evidence type="ECO:0000313" key="6">
    <source>
        <dbReference type="Proteomes" id="UP000184386"/>
    </source>
</evidence>
<dbReference type="PANTHER" id="PTHR33204">
    <property type="entry name" value="TRANSCRIPTIONAL REGULATOR, MARR FAMILY"/>
    <property type="match status" value="1"/>
</dbReference>
<dbReference type="InterPro" id="IPR011991">
    <property type="entry name" value="ArsR-like_HTH"/>
</dbReference>
<sequence length="124" mass="14413">MVEFTPEENKKYGCPIKLLQKATGGKWKMFIMWLLRGGKKRFGELSRSLTPITQSQLTKALRELEHDGFLIRHVFQEVPPKVEYSLSELGQSFIPILEDMYLWGKNHLAYTDLDAESHQTDNQN</sequence>
<dbReference type="PANTHER" id="PTHR33204:SF29">
    <property type="entry name" value="TRANSCRIPTIONAL REGULATOR"/>
    <property type="match status" value="1"/>
</dbReference>
<keyword evidence="3" id="KW-0804">Transcription</keyword>
<dbReference type="SUPFAM" id="SSF46785">
    <property type="entry name" value="Winged helix' DNA-binding domain"/>
    <property type="match status" value="1"/>
</dbReference>
<dbReference type="Proteomes" id="UP000184386">
    <property type="component" value="Unassembled WGS sequence"/>
</dbReference>
<dbReference type="InterPro" id="IPR002577">
    <property type="entry name" value="HTH_HxlR"/>
</dbReference>